<evidence type="ECO:0000313" key="3">
    <source>
        <dbReference type="Proteomes" id="UP000530060"/>
    </source>
</evidence>
<protein>
    <recommendedName>
        <fullName evidence="1">Cyclic-phosphate processing Receiver domain-containing protein</fullName>
    </recommendedName>
</protein>
<comment type="caution">
    <text evidence="2">The sequence shown here is derived from an EMBL/GenBank/DDBJ whole genome shotgun (WGS) entry which is preliminary data.</text>
</comment>
<keyword evidence="3" id="KW-1185">Reference proteome</keyword>
<dbReference type="RefSeq" id="WP_180910686.1">
    <property type="nucleotide sequence ID" value="NZ_CAIJDP010000089.1"/>
</dbReference>
<accession>A0A6V6ZBG4</accession>
<sequence length="114" mass="13291">MSYKLFLDDLRDVKMVYKDLTDDDFVIVRNFHDFKKVILEKGLPEFISFDNDLGLDENDLIAEDGYACAKWLVYDSGINLRDLTFYVHSANPVASQQIQSLLDNYIKHLKNHKS</sequence>
<gene>
    <name evidence="2" type="ORF">FLAT13_04681</name>
</gene>
<feature type="domain" description="Cyclic-phosphate processing Receiver" evidence="1">
    <location>
        <begin position="3"/>
        <end position="104"/>
    </location>
</feature>
<dbReference type="AlphaFoldDB" id="A0A6V6ZBG4"/>
<dbReference type="EMBL" id="CAIJDP010000089">
    <property type="protein sequence ID" value="CAD0008999.1"/>
    <property type="molecule type" value="Genomic_DNA"/>
</dbReference>
<reference evidence="2 3" key="1">
    <citation type="submission" date="2020-06" db="EMBL/GenBank/DDBJ databases">
        <authorList>
            <person name="Criscuolo A."/>
        </authorList>
    </citation>
    <scope>NUCLEOTIDE SEQUENCE [LARGE SCALE GENOMIC DNA]</scope>
    <source>
        <strain evidence="3">CIP 111411</strain>
    </source>
</reference>
<name>A0A6V6ZBG4_9FLAO</name>
<organism evidence="2 3">
    <name type="scientific">Flavobacterium salmonis</name>
    <dbReference type="NCBI Taxonomy" id="2654844"/>
    <lineage>
        <taxon>Bacteria</taxon>
        <taxon>Pseudomonadati</taxon>
        <taxon>Bacteroidota</taxon>
        <taxon>Flavobacteriia</taxon>
        <taxon>Flavobacteriales</taxon>
        <taxon>Flavobacteriaceae</taxon>
        <taxon>Flavobacterium</taxon>
    </lineage>
</organism>
<dbReference type="Proteomes" id="UP000530060">
    <property type="component" value="Unassembled WGS sequence"/>
</dbReference>
<dbReference type="Pfam" id="PF20274">
    <property type="entry name" value="cREC_REC"/>
    <property type="match status" value="1"/>
</dbReference>
<evidence type="ECO:0000259" key="1">
    <source>
        <dbReference type="Pfam" id="PF20274"/>
    </source>
</evidence>
<proteinExistence type="predicted"/>
<dbReference type="InterPro" id="IPR046909">
    <property type="entry name" value="cREC_REC"/>
</dbReference>
<evidence type="ECO:0000313" key="2">
    <source>
        <dbReference type="EMBL" id="CAD0008999.1"/>
    </source>
</evidence>